<sequence length="38" mass="4346">MNEKDYLQNCDLFDRERDLGLVLKDTPSDKSISNSGVE</sequence>
<evidence type="ECO:0000313" key="2">
    <source>
        <dbReference type="Proteomes" id="UP000320055"/>
    </source>
</evidence>
<reference evidence="1 2" key="1">
    <citation type="submission" date="2019-01" db="EMBL/GenBank/DDBJ databases">
        <authorList>
            <person name="Brito A."/>
        </authorList>
    </citation>
    <scope>NUCLEOTIDE SEQUENCE [LARGE SCALE GENOMIC DNA]</scope>
    <source>
        <strain evidence="1">1</strain>
    </source>
</reference>
<dbReference type="AlphaFoldDB" id="A0A563VND1"/>
<name>A0A563VND1_9CYAN</name>
<protein>
    <submittedName>
        <fullName evidence="1">Uncharacterized protein</fullName>
    </submittedName>
</protein>
<keyword evidence="2" id="KW-1185">Reference proteome</keyword>
<proteinExistence type="predicted"/>
<dbReference type="EMBL" id="CAACVJ010000074">
    <property type="protein sequence ID" value="VEP12785.1"/>
    <property type="molecule type" value="Genomic_DNA"/>
</dbReference>
<evidence type="ECO:0000313" key="1">
    <source>
        <dbReference type="EMBL" id="VEP12785.1"/>
    </source>
</evidence>
<gene>
    <name evidence="1" type="ORF">H1P_1650007</name>
</gene>
<accession>A0A563VND1</accession>
<organism evidence="1 2">
    <name type="scientific">Hyella patelloides LEGE 07179</name>
    <dbReference type="NCBI Taxonomy" id="945734"/>
    <lineage>
        <taxon>Bacteria</taxon>
        <taxon>Bacillati</taxon>
        <taxon>Cyanobacteriota</taxon>
        <taxon>Cyanophyceae</taxon>
        <taxon>Pleurocapsales</taxon>
        <taxon>Hyellaceae</taxon>
        <taxon>Hyella</taxon>
    </lineage>
</organism>
<dbReference type="Proteomes" id="UP000320055">
    <property type="component" value="Unassembled WGS sequence"/>
</dbReference>